<dbReference type="EMBL" id="QXFT01001069">
    <property type="protein sequence ID" value="KAE9329950.1"/>
    <property type="molecule type" value="Genomic_DNA"/>
</dbReference>
<gene>
    <name evidence="1" type="ORF">PR003_g15433</name>
</gene>
<organism evidence="1 2">
    <name type="scientific">Phytophthora rubi</name>
    <dbReference type="NCBI Taxonomy" id="129364"/>
    <lineage>
        <taxon>Eukaryota</taxon>
        <taxon>Sar</taxon>
        <taxon>Stramenopiles</taxon>
        <taxon>Oomycota</taxon>
        <taxon>Peronosporomycetes</taxon>
        <taxon>Peronosporales</taxon>
        <taxon>Peronosporaceae</taxon>
        <taxon>Phytophthora</taxon>
    </lineage>
</organism>
<comment type="caution">
    <text evidence="1">The sequence shown here is derived from an EMBL/GenBank/DDBJ whole genome shotgun (WGS) entry which is preliminary data.</text>
</comment>
<keyword evidence="2" id="KW-1185">Reference proteome</keyword>
<proteinExistence type="predicted"/>
<sequence length="122" mass="13557">MSRRTQRLYEQRRRAVTEARPQEQLDDAIRQRTEVSESITRVVCWWRFEGDDAKTGPDNTYSNTSCVTGPDPAVMLAEIGGVQPVSTGQQLAMAVDQRNGRPLDERGRLVLGVGVQIRATAG</sequence>
<dbReference type="Proteomes" id="UP000434957">
    <property type="component" value="Unassembled WGS sequence"/>
</dbReference>
<dbReference type="AlphaFoldDB" id="A0A6A4EZC9"/>
<name>A0A6A4EZC9_9STRA</name>
<protein>
    <submittedName>
        <fullName evidence="1">Uncharacterized protein</fullName>
    </submittedName>
</protein>
<evidence type="ECO:0000313" key="1">
    <source>
        <dbReference type="EMBL" id="KAE9329950.1"/>
    </source>
</evidence>
<evidence type="ECO:0000313" key="2">
    <source>
        <dbReference type="Proteomes" id="UP000434957"/>
    </source>
</evidence>
<accession>A0A6A4EZC9</accession>
<reference evidence="1 2" key="1">
    <citation type="submission" date="2018-08" db="EMBL/GenBank/DDBJ databases">
        <title>Genomic investigation of the strawberry pathogen Phytophthora fragariae indicates pathogenicity is determined by transcriptional variation in three key races.</title>
        <authorList>
            <person name="Adams T.M."/>
            <person name="Armitage A.D."/>
            <person name="Sobczyk M.K."/>
            <person name="Bates H.J."/>
            <person name="Dunwell J.M."/>
            <person name="Nellist C.F."/>
            <person name="Harrison R.J."/>
        </authorList>
    </citation>
    <scope>NUCLEOTIDE SEQUENCE [LARGE SCALE GENOMIC DNA]</scope>
    <source>
        <strain evidence="1 2">SCRP333</strain>
    </source>
</reference>